<dbReference type="EMBL" id="JBHSZQ010000020">
    <property type="protein sequence ID" value="MFC7126357.1"/>
    <property type="molecule type" value="Genomic_DNA"/>
</dbReference>
<accession>A0ABD5X8W0</accession>
<evidence type="ECO:0000313" key="2">
    <source>
        <dbReference type="EMBL" id="MFC7126357.1"/>
    </source>
</evidence>
<evidence type="ECO:0000313" key="3">
    <source>
        <dbReference type="Proteomes" id="UP001596414"/>
    </source>
</evidence>
<dbReference type="RefSeq" id="WP_267635912.1">
    <property type="nucleotide sequence ID" value="NZ_JAODIY010000001.1"/>
</dbReference>
<comment type="caution">
    <text evidence="2">The sequence shown here is derived from an EMBL/GenBank/DDBJ whole genome shotgun (WGS) entry which is preliminary data.</text>
</comment>
<dbReference type="AlphaFoldDB" id="A0ABD5X8W0"/>
<proteinExistence type="predicted"/>
<evidence type="ECO:0000259" key="1">
    <source>
        <dbReference type="Pfam" id="PF00551"/>
    </source>
</evidence>
<dbReference type="PANTHER" id="PTHR11138:SF5">
    <property type="entry name" value="METHIONYL-TRNA FORMYLTRANSFERASE, MITOCHONDRIAL"/>
    <property type="match status" value="1"/>
</dbReference>
<name>A0ABD5X8W0_9EURY</name>
<dbReference type="Proteomes" id="UP001596414">
    <property type="component" value="Unassembled WGS sequence"/>
</dbReference>
<organism evidence="2 3">
    <name type="scientific">Halovenus rubra</name>
    <dbReference type="NCBI Taxonomy" id="869890"/>
    <lineage>
        <taxon>Archaea</taxon>
        <taxon>Methanobacteriati</taxon>
        <taxon>Methanobacteriota</taxon>
        <taxon>Stenosarchaea group</taxon>
        <taxon>Halobacteria</taxon>
        <taxon>Halobacteriales</taxon>
        <taxon>Haloarculaceae</taxon>
        <taxon>Halovenus</taxon>
    </lineage>
</organism>
<dbReference type="PANTHER" id="PTHR11138">
    <property type="entry name" value="METHIONYL-TRNA FORMYLTRANSFERASE"/>
    <property type="match status" value="1"/>
</dbReference>
<feature type="domain" description="Formyl transferase N-terminal" evidence="1">
    <location>
        <begin position="128"/>
        <end position="235"/>
    </location>
</feature>
<dbReference type="InterPro" id="IPR002376">
    <property type="entry name" value="Formyl_transf_N"/>
</dbReference>
<gene>
    <name evidence="2" type="ORF">ACFQJ7_09965</name>
</gene>
<dbReference type="Pfam" id="PF00551">
    <property type="entry name" value="Formyl_trans_N"/>
    <property type="match status" value="1"/>
</dbReference>
<dbReference type="Gene3D" id="3.40.50.12230">
    <property type="match status" value="1"/>
</dbReference>
<protein>
    <submittedName>
        <fullName evidence="2">Formyltransferase family protein</fullName>
    </submittedName>
</protein>
<reference evidence="2 3" key="1">
    <citation type="journal article" date="2014" name="Int. J. Syst. Evol. Microbiol.">
        <title>Complete genome sequence of Corynebacterium casei LMG S-19264T (=DSM 44701T), isolated from a smear-ripened cheese.</title>
        <authorList>
            <consortium name="US DOE Joint Genome Institute (JGI-PGF)"/>
            <person name="Walter F."/>
            <person name="Albersmeier A."/>
            <person name="Kalinowski J."/>
            <person name="Ruckert C."/>
        </authorList>
    </citation>
    <scope>NUCLEOTIDE SEQUENCE [LARGE SCALE GENOMIC DNA]</scope>
    <source>
        <strain evidence="2 3">CGMCC 4.7215</strain>
    </source>
</reference>
<sequence length="282" mass="32251">MSSIDICVLADPYLRDCDIRALVHAIDELDVTISLVIVNEPIQQNIDQEAAADAVNENIGLQTVKLFWDVLKKERFWTFVIAEQKLLDQFSTADTLEEQTPVEEVSCFQDAEIKRVQPIRDGNWNELPPEIVSQVEDRCDVAVRYGFGLLRGDILSAPEWGVLSFHPADIRRYRGLGPPQAYLDGRETIGVTLQRLTDEVDAGEIIAFDEAEIAKTDTLWDIYPRVHDVQVELLAKGLSQLSDPDFEPTVPDEMGPYYSTKRRRKFSFSVRILLKNFRRRLR</sequence>
<dbReference type="InterPro" id="IPR036477">
    <property type="entry name" value="Formyl_transf_N_sf"/>
</dbReference>
<dbReference type="SUPFAM" id="SSF53328">
    <property type="entry name" value="Formyltransferase"/>
    <property type="match status" value="1"/>
</dbReference>